<protein>
    <submittedName>
        <fullName evidence="1">Uncharacterized protein</fullName>
    </submittedName>
</protein>
<organism evidence="1 2">
    <name type="scientific">Bugula neritina</name>
    <name type="common">Brown bryozoan</name>
    <name type="synonym">Sertularia neritina</name>
    <dbReference type="NCBI Taxonomy" id="10212"/>
    <lineage>
        <taxon>Eukaryota</taxon>
        <taxon>Metazoa</taxon>
        <taxon>Spiralia</taxon>
        <taxon>Lophotrochozoa</taxon>
        <taxon>Bryozoa</taxon>
        <taxon>Gymnolaemata</taxon>
        <taxon>Cheilostomatida</taxon>
        <taxon>Flustrina</taxon>
        <taxon>Buguloidea</taxon>
        <taxon>Bugulidae</taxon>
        <taxon>Bugula</taxon>
    </lineage>
</organism>
<sequence length="83" mass="9461">MISVQQHTNTAGHKRDYRFNMKILALLLTAIILTSSIGSVEAAKVLYTAKSVVCETFCKTRGYRFWVRIRGLCACKKRVEDSY</sequence>
<proteinExistence type="predicted"/>
<evidence type="ECO:0000313" key="2">
    <source>
        <dbReference type="Proteomes" id="UP000593567"/>
    </source>
</evidence>
<dbReference type="Proteomes" id="UP000593567">
    <property type="component" value="Unassembled WGS sequence"/>
</dbReference>
<comment type="caution">
    <text evidence="1">The sequence shown here is derived from an EMBL/GenBank/DDBJ whole genome shotgun (WGS) entry which is preliminary data.</text>
</comment>
<evidence type="ECO:0000313" key="1">
    <source>
        <dbReference type="EMBL" id="KAF6032748.1"/>
    </source>
</evidence>
<dbReference type="EMBL" id="VXIV02001483">
    <property type="protein sequence ID" value="KAF6032748.1"/>
    <property type="molecule type" value="Genomic_DNA"/>
</dbReference>
<reference evidence="1" key="1">
    <citation type="submission" date="2020-06" db="EMBL/GenBank/DDBJ databases">
        <title>Draft genome of Bugula neritina, a colonial animal packing powerful symbionts and potential medicines.</title>
        <authorList>
            <person name="Rayko M."/>
        </authorList>
    </citation>
    <scope>NUCLEOTIDE SEQUENCE [LARGE SCALE GENOMIC DNA]</scope>
    <source>
        <strain evidence="1">Kwan_BN1</strain>
    </source>
</reference>
<keyword evidence="2" id="KW-1185">Reference proteome</keyword>
<name>A0A7J7K564_BUGNE</name>
<dbReference type="AlphaFoldDB" id="A0A7J7K564"/>
<gene>
    <name evidence="1" type="ORF">EB796_008945</name>
</gene>
<accession>A0A7J7K564</accession>